<reference evidence="2" key="1">
    <citation type="submission" date="2019-12" db="EMBL/GenBank/DDBJ databases">
        <title>Genome sequencing and annotation of Brassica cretica.</title>
        <authorList>
            <person name="Studholme D.J."/>
            <person name="Sarris P.F."/>
        </authorList>
    </citation>
    <scope>NUCLEOTIDE SEQUENCE</scope>
    <source>
        <strain evidence="2">PFS-001/15</strain>
        <strain evidence="3">PFS-102/07</strain>
        <tissue evidence="2">Leaf</tissue>
    </source>
</reference>
<evidence type="ECO:0000313" key="3">
    <source>
        <dbReference type="EMBL" id="KAF2614962.1"/>
    </source>
</evidence>
<name>A0A8S9JNG7_BRACR</name>
<dbReference type="SMART" id="SM00579">
    <property type="entry name" value="FBD"/>
    <property type="match status" value="1"/>
</dbReference>
<dbReference type="SUPFAM" id="SSF81383">
    <property type="entry name" value="F-box domain"/>
    <property type="match status" value="1"/>
</dbReference>
<dbReference type="InterPro" id="IPR036047">
    <property type="entry name" value="F-box-like_dom_sf"/>
</dbReference>
<dbReference type="PANTHER" id="PTHR31900:SF25">
    <property type="entry name" value="FBD DOMAIN-CONTAINING PROTEIN"/>
    <property type="match status" value="1"/>
</dbReference>
<dbReference type="PANTHER" id="PTHR31900">
    <property type="entry name" value="F-BOX/RNI SUPERFAMILY PROTEIN-RELATED"/>
    <property type="match status" value="1"/>
</dbReference>
<accession>A0A8S9JNG7</accession>
<protein>
    <recommendedName>
        <fullName evidence="1">FBD domain-containing protein</fullName>
    </recommendedName>
</protein>
<dbReference type="Pfam" id="PF00646">
    <property type="entry name" value="F-box"/>
    <property type="match status" value="1"/>
</dbReference>
<evidence type="ECO:0000313" key="4">
    <source>
        <dbReference type="Proteomes" id="UP000712281"/>
    </source>
</evidence>
<dbReference type="EMBL" id="QGKY02000089">
    <property type="protein sequence ID" value="KAF2614962.1"/>
    <property type="molecule type" value="Genomic_DNA"/>
</dbReference>
<comment type="caution">
    <text evidence="2">The sequence shown here is derived from an EMBL/GenBank/DDBJ whole genome shotgun (WGS) entry which is preliminary data.</text>
</comment>
<evidence type="ECO:0000259" key="1">
    <source>
        <dbReference type="SMART" id="SM00579"/>
    </source>
</evidence>
<feature type="domain" description="FBD" evidence="1">
    <location>
        <begin position="234"/>
        <end position="305"/>
    </location>
</feature>
<dbReference type="AlphaFoldDB" id="A0A8S9JNG7"/>
<dbReference type="InterPro" id="IPR006566">
    <property type="entry name" value="FBD"/>
</dbReference>
<dbReference type="Proteomes" id="UP000712281">
    <property type="component" value="Unassembled WGS sequence"/>
</dbReference>
<dbReference type="EMBL" id="QGKW02001660">
    <property type="protein sequence ID" value="KAF2583092.1"/>
    <property type="molecule type" value="Genomic_DNA"/>
</dbReference>
<evidence type="ECO:0000313" key="2">
    <source>
        <dbReference type="EMBL" id="KAF2583092.1"/>
    </source>
</evidence>
<gene>
    <name evidence="2" type="ORF">F2Q68_00001079</name>
    <name evidence="3" type="ORF">F2Q70_00008047</name>
</gene>
<dbReference type="InterPro" id="IPR001810">
    <property type="entry name" value="F-box_dom"/>
</dbReference>
<proteinExistence type="predicted"/>
<sequence>MVGGKRKTKTCDKGSQRRWICQLPNVLISDILARVPTKFAVRTGVLSKTWINHWKSVRGLDLESFEFSDMDTFRCYDARQSIYMQDAGALTPLLEVEIDAPLLECLRTTVYLEKNFMIINLGCSTTLDIDMVFPDVTCTKPLICDTLTDIPRFRGLVTSSYILKNIFLHSEPGPLLQFRDLSRFHVKFSKSDLEMLPAILESCPKLQSLILELIKDPSYKKNREPKLMFSTVPPCLVSSLKVVELIRLIPKYEGEVELVRYFLKNSPILEKLRLDTYYTQKAMRNFLKEVVALPRCSSACEVIVL</sequence>
<dbReference type="Pfam" id="PF08387">
    <property type="entry name" value="FBD"/>
    <property type="match status" value="1"/>
</dbReference>
<dbReference type="InterPro" id="IPR050232">
    <property type="entry name" value="FBL13/AtMIF1-like"/>
</dbReference>
<organism evidence="2 4">
    <name type="scientific">Brassica cretica</name>
    <name type="common">Mustard</name>
    <dbReference type="NCBI Taxonomy" id="69181"/>
    <lineage>
        <taxon>Eukaryota</taxon>
        <taxon>Viridiplantae</taxon>
        <taxon>Streptophyta</taxon>
        <taxon>Embryophyta</taxon>
        <taxon>Tracheophyta</taxon>
        <taxon>Spermatophyta</taxon>
        <taxon>Magnoliopsida</taxon>
        <taxon>eudicotyledons</taxon>
        <taxon>Gunneridae</taxon>
        <taxon>Pentapetalae</taxon>
        <taxon>rosids</taxon>
        <taxon>malvids</taxon>
        <taxon>Brassicales</taxon>
        <taxon>Brassicaceae</taxon>
        <taxon>Brassiceae</taxon>
        <taxon>Brassica</taxon>
    </lineage>
</organism>